<proteinExistence type="predicted"/>
<organism evidence="1 2">
    <name type="scientific">Sphingomonas trueperi</name>
    <dbReference type="NCBI Taxonomy" id="53317"/>
    <lineage>
        <taxon>Bacteria</taxon>
        <taxon>Pseudomonadati</taxon>
        <taxon>Pseudomonadota</taxon>
        <taxon>Alphaproteobacteria</taxon>
        <taxon>Sphingomonadales</taxon>
        <taxon>Sphingomonadaceae</taxon>
        <taxon>Sphingomonas</taxon>
    </lineage>
</organism>
<name>A0A7X5Y2V4_9SPHN</name>
<evidence type="ECO:0000313" key="2">
    <source>
        <dbReference type="Proteomes" id="UP000531251"/>
    </source>
</evidence>
<sequence length="82" mass="9129">MATQTEQWVADWLSPFLQSIKAMVSFPDTPRLVCLVLQTGHIVFHRDGLFSVSDPDEPQEKTAQKLHGLIAVTAQFDPPPAQ</sequence>
<reference evidence="1 2" key="1">
    <citation type="submission" date="2020-03" db="EMBL/GenBank/DDBJ databases">
        <title>Genomic Encyclopedia of Type Strains, Phase IV (KMG-IV): sequencing the most valuable type-strain genomes for metagenomic binning, comparative biology and taxonomic classification.</title>
        <authorList>
            <person name="Goeker M."/>
        </authorList>
    </citation>
    <scope>NUCLEOTIDE SEQUENCE [LARGE SCALE GENOMIC DNA]</scope>
    <source>
        <strain evidence="1 2">DSM 7225</strain>
    </source>
</reference>
<dbReference type="RefSeq" id="WP_125977283.1">
    <property type="nucleotide sequence ID" value="NZ_BAAADY010000020.1"/>
</dbReference>
<dbReference type="AlphaFoldDB" id="A0A7X5Y2V4"/>
<accession>A0A7X5Y2V4</accession>
<keyword evidence="2" id="KW-1185">Reference proteome</keyword>
<dbReference type="Proteomes" id="UP000531251">
    <property type="component" value="Unassembled WGS sequence"/>
</dbReference>
<comment type="caution">
    <text evidence="1">The sequence shown here is derived from an EMBL/GenBank/DDBJ whole genome shotgun (WGS) entry which is preliminary data.</text>
</comment>
<dbReference type="EMBL" id="JAATJB010000015">
    <property type="protein sequence ID" value="NJB99447.1"/>
    <property type="molecule type" value="Genomic_DNA"/>
</dbReference>
<gene>
    <name evidence="1" type="ORF">GGR89_003788</name>
</gene>
<evidence type="ECO:0000313" key="1">
    <source>
        <dbReference type="EMBL" id="NJB99447.1"/>
    </source>
</evidence>
<protein>
    <submittedName>
        <fullName evidence="1">Uncharacterized protein</fullName>
    </submittedName>
</protein>